<proteinExistence type="predicted"/>
<comment type="caution">
    <text evidence="2">The sequence shown here is derived from an EMBL/GenBank/DDBJ whole genome shotgun (WGS) entry which is preliminary data.</text>
</comment>
<keyword evidence="3" id="KW-1185">Reference proteome</keyword>
<feature type="compositionally biased region" description="Basic and acidic residues" evidence="1">
    <location>
        <begin position="173"/>
        <end position="201"/>
    </location>
</feature>
<organism evidence="2 3">
    <name type="scientific">Streptomyces telluris</name>
    <dbReference type="NCBI Taxonomy" id="2720021"/>
    <lineage>
        <taxon>Bacteria</taxon>
        <taxon>Bacillati</taxon>
        <taxon>Actinomycetota</taxon>
        <taxon>Actinomycetes</taxon>
        <taxon>Kitasatosporales</taxon>
        <taxon>Streptomycetaceae</taxon>
        <taxon>Streptomyces</taxon>
    </lineage>
</organism>
<protein>
    <submittedName>
        <fullName evidence="2">ABC transporter substrate-binding protein</fullName>
    </submittedName>
</protein>
<accession>A0A9X2RQ44</accession>
<gene>
    <name evidence="2" type="ORF">NQU55_19240</name>
</gene>
<feature type="compositionally biased region" description="Low complexity" evidence="1">
    <location>
        <begin position="138"/>
        <end position="161"/>
    </location>
</feature>
<feature type="compositionally biased region" description="Basic and acidic residues" evidence="1">
    <location>
        <begin position="126"/>
        <end position="137"/>
    </location>
</feature>
<reference evidence="2" key="1">
    <citation type="submission" date="2022-06" db="EMBL/GenBank/DDBJ databases">
        <title>WGS of actinobacteria.</title>
        <authorList>
            <person name="Thawai C."/>
        </authorList>
    </citation>
    <scope>NUCLEOTIDE SEQUENCE</scope>
    <source>
        <strain evidence="2">AA8</strain>
    </source>
</reference>
<feature type="compositionally biased region" description="Basic and acidic residues" evidence="1">
    <location>
        <begin position="83"/>
        <end position="99"/>
    </location>
</feature>
<feature type="region of interest" description="Disordered" evidence="1">
    <location>
        <begin position="83"/>
        <end position="201"/>
    </location>
</feature>
<sequence>MNNAKMGAAVLGGYMLGRTKKAKLALGLGAMLAGSRVRPGQIGKTLAQSPFLSSVNDQVRKELLSAGKAAATSVMTAKAEHLADSLHERTTGLREKAEPGKGGSGTAAHAGGRAAHTSKSTGTSKGHADGEHGEKKASASSGGSGHRASSSSHSRTAASAHRTSKPGGTSGTRETHEEETHGKARSRSSDGAHRTRRSGDD</sequence>
<evidence type="ECO:0000313" key="3">
    <source>
        <dbReference type="Proteomes" id="UP001142374"/>
    </source>
</evidence>
<dbReference type="AlphaFoldDB" id="A0A9X2RQ44"/>
<name>A0A9X2RQ44_9ACTN</name>
<dbReference type="EMBL" id="JANIID010000017">
    <property type="protein sequence ID" value="MCQ8771885.1"/>
    <property type="molecule type" value="Genomic_DNA"/>
</dbReference>
<dbReference type="Proteomes" id="UP001142374">
    <property type="component" value="Unassembled WGS sequence"/>
</dbReference>
<feature type="compositionally biased region" description="Low complexity" evidence="1">
    <location>
        <begin position="106"/>
        <end position="118"/>
    </location>
</feature>
<evidence type="ECO:0000256" key="1">
    <source>
        <dbReference type="SAM" id="MobiDB-lite"/>
    </source>
</evidence>
<evidence type="ECO:0000313" key="2">
    <source>
        <dbReference type="EMBL" id="MCQ8771885.1"/>
    </source>
</evidence>
<dbReference type="RefSeq" id="WP_168094614.1">
    <property type="nucleotide sequence ID" value="NZ_JAATER010000277.1"/>
</dbReference>